<evidence type="ECO:0000256" key="2">
    <source>
        <dbReference type="ARBA" id="ARBA00018911"/>
    </source>
</evidence>
<dbReference type="PROSITE" id="PS00893">
    <property type="entry name" value="NUDIX_BOX"/>
    <property type="match status" value="1"/>
</dbReference>
<gene>
    <name evidence="7" type="ORF">B9J98_00545</name>
</gene>
<evidence type="ECO:0000259" key="6">
    <source>
        <dbReference type="PROSITE" id="PS51462"/>
    </source>
</evidence>
<dbReference type="InterPro" id="IPR051325">
    <property type="entry name" value="Nudix_hydrolase_domain"/>
</dbReference>
<dbReference type="Pfam" id="PF00293">
    <property type="entry name" value="NUDIX"/>
    <property type="match status" value="1"/>
</dbReference>
<evidence type="ECO:0000256" key="1">
    <source>
        <dbReference type="ARBA" id="ARBA00005582"/>
    </source>
</evidence>
<name>A0A2R7YA52_9ARCH</name>
<dbReference type="GO" id="GO:0000166">
    <property type="term" value="F:nucleotide binding"/>
    <property type="evidence" value="ECO:0007669"/>
    <property type="project" value="UniProtKB-KW"/>
</dbReference>
<dbReference type="EMBL" id="NDWU01000001">
    <property type="protein sequence ID" value="PUA34366.1"/>
    <property type="molecule type" value="Genomic_DNA"/>
</dbReference>
<feature type="domain" description="Nudix hydrolase" evidence="6">
    <location>
        <begin position="2"/>
        <end position="132"/>
    </location>
</feature>
<dbReference type="CDD" id="cd03428">
    <property type="entry name" value="NUDIX_Ap4A_Nudt2"/>
    <property type="match status" value="1"/>
</dbReference>
<comment type="caution">
    <text evidence="7">The sequence shown here is derived from an EMBL/GenBank/DDBJ whole genome shotgun (WGS) entry which is preliminary data.</text>
</comment>
<evidence type="ECO:0000256" key="3">
    <source>
        <dbReference type="ARBA" id="ARBA00022741"/>
    </source>
</evidence>
<accession>A0A2R7YA52</accession>
<reference evidence="7 8" key="1">
    <citation type="submission" date="2017-04" db="EMBL/GenBank/DDBJ databases">
        <title>Draft Aigarchaeota genome from a New Zealand hot spring.</title>
        <authorList>
            <person name="Reysenbach A.-L."/>
            <person name="Donaho J.A."/>
            <person name="Gerhart J."/>
            <person name="Kelley J.F."/>
            <person name="Kouba K."/>
            <person name="Podar M."/>
            <person name="Stott M."/>
        </authorList>
    </citation>
    <scope>NUCLEOTIDE SEQUENCE [LARGE SCALE GENOMIC DNA]</scope>
    <source>
        <strain evidence="7">NZ13_MG1</strain>
    </source>
</reference>
<dbReference type="PANTHER" id="PTHR21340:SF0">
    <property type="entry name" value="BIS(5'-NUCLEOSYL)-TETRAPHOSPHATASE [ASYMMETRICAL]"/>
    <property type="match status" value="1"/>
</dbReference>
<evidence type="ECO:0000256" key="4">
    <source>
        <dbReference type="ARBA" id="ARBA00022801"/>
    </source>
</evidence>
<dbReference type="InterPro" id="IPR020084">
    <property type="entry name" value="NUDIX_hydrolase_CS"/>
</dbReference>
<evidence type="ECO:0000256" key="5">
    <source>
        <dbReference type="ARBA" id="ARBA00032644"/>
    </source>
</evidence>
<protein>
    <recommendedName>
        <fullName evidence="2">Bis(5'-nucleosyl)-tetraphosphatase [asymmetrical]</fullName>
    </recommendedName>
    <alternativeName>
        <fullName evidence="5">Diadenosine 5',5'''-P1,P4-tetraphosphate asymmetrical hydrolase</fullName>
    </alternativeName>
</protein>
<evidence type="ECO:0000313" key="8">
    <source>
        <dbReference type="Proteomes" id="UP000244066"/>
    </source>
</evidence>
<dbReference type="InterPro" id="IPR000086">
    <property type="entry name" value="NUDIX_hydrolase_dom"/>
</dbReference>
<dbReference type="PANTHER" id="PTHR21340">
    <property type="entry name" value="DIADENOSINE 5,5-P1,P4-TETRAPHOSPHATE PYROPHOSPHOHYDROLASE MUTT"/>
    <property type="match status" value="1"/>
</dbReference>
<dbReference type="GO" id="GO:0006167">
    <property type="term" value="P:AMP biosynthetic process"/>
    <property type="evidence" value="ECO:0007669"/>
    <property type="project" value="TreeGrafter"/>
</dbReference>
<dbReference type="SUPFAM" id="SSF55811">
    <property type="entry name" value="Nudix"/>
    <property type="match status" value="1"/>
</dbReference>
<proteinExistence type="inferred from homology"/>
<dbReference type="InterPro" id="IPR003565">
    <property type="entry name" value="Tetra_PHTase"/>
</dbReference>
<keyword evidence="4" id="KW-0378">Hydrolase</keyword>
<sequence>MLYERSAGAVMFYYDGKRTEYLLLLYGAGHWDFPKGNIEENEEELETVRREIFEETGIKNLVFIPNFRHEIRYFYRKKGELVNKEVVFYLVRSYEKEVRLSSEHKDYAWLDYENALRRLTYKTAKETLVRAHDFLASIGGRL</sequence>
<dbReference type="InterPro" id="IPR015797">
    <property type="entry name" value="NUDIX_hydrolase-like_dom_sf"/>
</dbReference>
<organism evidence="7 8">
    <name type="scientific">Candidatus Terraquivivens tikiterensis</name>
    <dbReference type="NCBI Taxonomy" id="1980982"/>
    <lineage>
        <taxon>Archaea</taxon>
        <taxon>Nitrososphaerota</taxon>
        <taxon>Candidatus Wolframiiraptoraceae</taxon>
        <taxon>Candidatus Terraquivivens</taxon>
    </lineage>
</organism>
<dbReference type="AlphaFoldDB" id="A0A2R7YA52"/>
<comment type="similarity">
    <text evidence="1">Belongs to the Nudix hydrolase family.</text>
</comment>
<dbReference type="Gene3D" id="3.90.79.10">
    <property type="entry name" value="Nucleoside Triphosphate Pyrophosphohydrolase"/>
    <property type="match status" value="1"/>
</dbReference>
<dbReference type="PROSITE" id="PS51462">
    <property type="entry name" value="NUDIX"/>
    <property type="match status" value="1"/>
</dbReference>
<dbReference type="Proteomes" id="UP000244066">
    <property type="component" value="Unassembled WGS sequence"/>
</dbReference>
<dbReference type="GO" id="GO:0006754">
    <property type="term" value="P:ATP biosynthetic process"/>
    <property type="evidence" value="ECO:0007669"/>
    <property type="project" value="TreeGrafter"/>
</dbReference>
<dbReference type="GO" id="GO:0004081">
    <property type="term" value="F:bis(5'-nucleosyl)-tetraphosphatase (asymmetrical) activity"/>
    <property type="evidence" value="ECO:0007669"/>
    <property type="project" value="TreeGrafter"/>
</dbReference>
<keyword evidence="3" id="KW-0547">Nucleotide-binding</keyword>
<evidence type="ECO:0000313" key="7">
    <source>
        <dbReference type="EMBL" id="PUA34366.1"/>
    </source>
</evidence>